<dbReference type="EMBL" id="CP054140">
    <property type="protein sequence ID" value="QQG65084.1"/>
    <property type="molecule type" value="Genomic_DNA"/>
</dbReference>
<evidence type="ECO:0000313" key="2">
    <source>
        <dbReference type="EMBL" id="QQG65084.1"/>
    </source>
</evidence>
<keyword evidence="1" id="KW-0812">Transmembrane</keyword>
<dbReference type="KEGG" id="dog:HP555_03980"/>
<dbReference type="AlphaFoldDB" id="A0A7T5VBZ0"/>
<dbReference type="InterPro" id="IPR038354">
    <property type="entry name" value="VKOR_sf"/>
</dbReference>
<evidence type="ECO:0000313" key="3">
    <source>
        <dbReference type="Proteomes" id="UP000596092"/>
    </source>
</evidence>
<reference evidence="2 3" key="1">
    <citation type="submission" date="2020-05" db="EMBL/GenBank/DDBJ databases">
        <title>Complete genome of Desulfobulbus oligotrophicus.</title>
        <authorList>
            <person name="Podar M."/>
        </authorList>
    </citation>
    <scope>NUCLEOTIDE SEQUENCE [LARGE SCALE GENOMIC DNA]</scope>
    <source>
        <strain evidence="2 3">Prop6</strain>
    </source>
</reference>
<evidence type="ECO:0000256" key="1">
    <source>
        <dbReference type="SAM" id="Phobius"/>
    </source>
</evidence>
<sequence>MLNKKNKALQAGQLVALIAGLLIAGQIGYSSYQGTSFCPNDGCEIVEVLIKVSPLVFNIIGFFYFQIIYWGLRAARGEQRRLSPAVSLLLLAGLIVEAVLVSFQYLIAQTFCLYCVAIFGCIVVLNCLLGVRHILSGVLVFGAAALSFASLDFHQAIAGKQPFVDGVFASRSGLQKYPEHYLFYSSTCTHCEKVISFLKDNARMTIHFNPIDLVTTLNLPEVTFNTRYNQTLNKALLTSLGIDEIPVLMTRTPEGWTIRRGESAILAFLSLPASAETSGQSSSIPAVHPLVPGLPASDGCGITEDCSRVAPGYQQPTD</sequence>
<accession>A0A7T5VBZ0</accession>
<dbReference type="Proteomes" id="UP000596092">
    <property type="component" value="Chromosome"/>
</dbReference>
<proteinExistence type="predicted"/>
<protein>
    <submittedName>
        <fullName evidence="2">Vitamin K epoxide reductase family protein</fullName>
    </submittedName>
</protein>
<keyword evidence="1" id="KW-0472">Membrane</keyword>
<feature type="transmembrane region" description="Helical" evidence="1">
    <location>
        <begin position="48"/>
        <end position="70"/>
    </location>
</feature>
<gene>
    <name evidence="2" type="ORF">HP555_03980</name>
</gene>
<dbReference type="RefSeq" id="WP_199263900.1">
    <property type="nucleotide sequence ID" value="NZ_CP054140.1"/>
</dbReference>
<keyword evidence="3" id="KW-1185">Reference proteome</keyword>
<dbReference type="Gene3D" id="1.20.1440.130">
    <property type="entry name" value="VKOR domain"/>
    <property type="match status" value="1"/>
</dbReference>
<keyword evidence="1" id="KW-1133">Transmembrane helix</keyword>
<name>A0A7T5VBZ0_9BACT</name>
<dbReference type="CDD" id="cd12921">
    <property type="entry name" value="VKOR_4"/>
    <property type="match status" value="1"/>
</dbReference>
<feature type="transmembrane region" description="Helical" evidence="1">
    <location>
        <begin position="134"/>
        <end position="151"/>
    </location>
</feature>
<feature type="transmembrane region" description="Helical" evidence="1">
    <location>
        <begin position="106"/>
        <end position="129"/>
    </location>
</feature>
<organism evidence="2 3">
    <name type="scientific">Desulfobulbus oligotrophicus</name>
    <dbReference type="NCBI Taxonomy" id="1909699"/>
    <lineage>
        <taxon>Bacteria</taxon>
        <taxon>Pseudomonadati</taxon>
        <taxon>Thermodesulfobacteriota</taxon>
        <taxon>Desulfobulbia</taxon>
        <taxon>Desulfobulbales</taxon>
        <taxon>Desulfobulbaceae</taxon>
        <taxon>Desulfobulbus</taxon>
    </lineage>
</organism>
<feature type="transmembrane region" description="Helical" evidence="1">
    <location>
        <begin position="82"/>
        <end position="100"/>
    </location>
</feature>